<proteinExistence type="predicted"/>
<organism evidence="1 2">
    <name type="scientific">Bacteroides zoogleoformans</name>
    <dbReference type="NCBI Taxonomy" id="28119"/>
    <lineage>
        <taxon>Bacteria</taxon>
        <taxon>Pseudomonadati</taxon>
        <taxon>Bacteroidota</taxon>
        <taxon>Bacteroidia</taxon>
        <taxon>Bacteroidales</taxon>
        <taxon>Bacteroidaceae</taxon>
        <taxon>Bacteroides</taxon>
    </lineage>
</organism>
<dbReference type="RefSeq" id="WP_106040964.1">
    <property type="nucleotide sequence ID" value="NZ_VLLM01000004.1"/>
</dbReference>
<evidence type="ECO:0000313" key="2">
    <source>
        <dbReference type="Proteomes" id="UP000238304"/>
    </source>
</evidence>
<accession>A0ABM6T772</accession>
<gene>
    <name evidence="1" type="ORF">C4H11_06660</name>
</gene>
<name>A0ABM6T772_9BACE</name>
<reference evidence="1 2" key="1">
    <citation type="submission" date="2018-02" db="EMBL/GenBank/DDBJ databases">
        <authorList>
            <person name="Holder M.E."/>
            <person name="Ajami N.J."/>
            <person name="Petrosino J.F."/>
        </authorList>
    </citation>
    <scope>NUCLEOTIDE SEQUENCE [LARGE SCALE GENOMIC DNA]</scope>
    <source>
        <strain evidence="1 2">ATCC 33285</strain>
    </source>
</reference>
<keyword evidence="2" id="KW-1185">Reference proteome</keyword>
<sequence>MFILITLLPIACTAPTEHDAMLAQADSLLNSYPDSALRILQGIPAGNLKTEADIAYHALLLTQARDKNYITQTDDSLIRIAVQYYDAHKHDEMQARAYYCWGSIYRDKHDDG</sequence>
<evidence type="ECO:0000313" key="1">
    <source>
        <dbReference type="EMBL" id="AVM52657.1"/>
    </source>
</evidence>
<dbReference type="Proteomes" id="UP000238304">
    <property type="component" value="Chromosome"/>
</dbReference>
<protein>
    <submittedName>
        <fullName evidence="1">Uncharacterized protein</fullName>
    </submittedName>
</protein>
<dbReference type="EMBL" id="CP027231">
    <property type="protein sequence ID" value="AVM52657.1"/>
    <property type="molecule type" value="Genomic_DNA"/>
</dbReference>